<feature type="region of interest" description="Disordered" evidence="1">
    <location>
        <begin position="378"/>
        <end position="404"/>
    </location>
</feature>
<dbReference type="AlphaFoldDB" id="A0A1T4S2Q5"/>
<organism evidence="4 5">
    <name type="scientific">Fibrobacter intestinalis</name>
    <dbReference type="NCBI Taxonomy" id="28122"/>
    <lineage>
        <taxon>Bacteria</taxon>
        <taxon>Pseudomonadati</taxon>
        <taxon>Fibrobacterota</taxon>
        <taxon>Fibrobacteria</taxon>
        <taxon>Fibrobacterales</taxon>
        <taxon>Fibrobacteraceae</taxon>
        <taxon>Fibrobacter</taxon>
    </lineage>
</organism>
<reference evidence="4 5" key="1">
    <citation type="submission" date="2017-02" db="EMBL/GenBank/DDBJ databases">
        <authorList>
            <person name="Peterson S.W."/>
        </authorList>
    </citation>
    <scope>NUCLEOTIDE SEQUENCE [LARGE SCALE GENOMIC DNA]</scope>
    <source>
        <strain evidence="4 5">ATCC 43854</strain>
    </source>
</reference>
<evidence type="ECO:0000259" key="3">
    <source>
        <dbReference type="Pfam" id="PF09603"/>
    </source>
</evidence>
<feature type="region of interest" description="Disordered" evidence="1">
    <location>
        <begin position="90"/>
        <end position="172"/>
    </location>
</feature>
<feature type="compositionally biased region" description="Low complexity" evidence="1">
    <location>
        <begin position="115"/>
        <end position="172"/>
    </location>
</feature>
<accession>A0A1T4S2Q5</accession>
<dbReference type="InterPro" id="IPR011871">
    <property type="entry name" value="Fib_succ_major"/>
</dbReference>
<evidence type="ECO:0000313" key="5">
    <source>
        <dbReference type="Proteomes" id="UP000190449"/>
    </source>
</evidence>
<feature type="compositionally biased region" description="Polar residues" evidence="1">
    <location>
        <begin position="90"/>
        <end position="102"/>
    </location>
</feature>
<gene>
    <name evidence="4" type="ORF">SAMN02745108_02951</name>
</gene>
<feature type="chain" id="PRO_5012888309" evidence="2">
    <location>
        <begin position="28"/>
        <end position="602"/>
    </location>
</feature>
<dbReference type="EMBL" id="FUWU01000103">
    <property type="protein sequence ID" value="SKA22569.1"/>
    <property type="molecule type" value="Genomic_DNA"/>
</dbReference>
<feature type="domain" description="Fibrobacter succinogenes major paralogous" evidence="3">
    <location>
        <begin position="192"/>
        <end position="364"/>
    </location>
</feature>
<protein>
    <submittedName>
        <fullName evidence="4">Major paralogous domain-containing protein</fullName>
    </submittedName>
</protein>
<feature type="domain" description="Fibrobacter succinogenes major paralogous" evidence="3">
    <location>
        <begin position="423"/>
        <end position="597"/>
    </location>
</feature>
<keyword evidence="2" id="KW-0732">Signal</keyword>
<dbReference type="RefSeq" id="WP_078777554.1">
    <property type="nucleotide sequence ID" value="NZ_FUWU01000103.1"/>
</dbReference>
<sequence length="602" mass="64653">MKTSIIRKSSLISAAFGIALISSSSFVGCGSGDDNGTDADTTAIVQLAEELGECSASNEGAVFWDESENKAYVCSMGNWVDNAQIDNSLSSEHNTDELSGSSKNDEMINNPDSLGSGISSNKERSSSSSGNDGLSSSTVLSSSSHKTISSSSKQDNASSSSNSKKTSSSSMGSKFANGVLTDYRDGHTYGAVTIGSQTWMSENLNFASDSSFCYNNDEDNCTKYGRLYKWAAAVNKSEESCGFGNTCSLPSEKIQGVCPSEWHLPSKAEFETLISAIGGRNIAGKILKASIINGSDDFAFAALPAGYKAESKGFLNEGRSAYFWSSEEGAYGLSAYEMSLNSASAIAYLQTLGKSYAASIRCIKDVPWNPYVISSSSSQNTSSSSSQNNSSSSSQSISSSSTGSTLVNDILTDYRDGKTYRTVKIGNQRWMAENLNYKISYSVCYDRDNSNCEMYGRLYRWQAAMGSICESCSGVFSGGRVRGACPERWHLPSKEEFETLIEAVGGIENASVLKSSSGWNKNGNGSDTFMFSALPVGECNINSVECHNKGNYATFWSSTTEDYSAAKAYYFVLYAQYPAKLNAATIGNSYGYSVRCVYDFER</sequence>
<dbReference type="Pfam" id="PF09603">
    <property type="entry name" value="Fib_succ_major"/>
    <property type="match status" value="2"/>
</dbReference>
<evidence type="ECO:0000313" key="4">
    <source>
        <dbReference type="EMBL" id="SKA22569.1"/>
    </source>
</evidence>
<dbReference type="PROSITE" id="PS51257">
    <property type="entry name" value="PROKAR_LIPOPROTEIN"/>
    <property type="match status" value="1"/>
</dbReference>
<feature type="signal peptide" evidence="2">
    <location>
        <begin position="1"/>
        <end position="27"/>
    </location>
</feature>
<name>A0A1T4S2Q5_9BACT</name>
<dbReference type="STRING" id="28122.SAMN02745108_02951"/>
<proteinExistence type="predicted"/>
<dbReference type="NCBIfam" id="TIGR02145">
    <property type="entry name" value="Fib_succ_major"/>
    <property type="match status" value="2"/>
</dbReference>
<evidence type="ECO:0000256" key="1">
    <source>
        <dbReference type="SAM" id="MobiDB-lite"/>
    </source>
</evidence>
<dbReference type="Proteomes" id="UP000190449">
    <property type="component" value="Unassembled WGS sequence"/>
</dbReference>
<evidence type="ECO:0000256" key="2">
    <source>
        <dbReference type="SAM" id="SignalP"/>
    </source>
</evidence>